<dbReference type="GO" id="GO:0005324">
    <property type="term" value="F:long-chain fatty acid transmembrane transporter activity"/>
    <property type="evidence" value="ECO:0000318"/>
    <property type="project" value="GO_Central"/>
</dbReference>
<evidence type="ECO:0000256" key="8">
    <source>
        <dbReference type="ARBA" id="ARBA00022967"/>
    </source>
</evidence>
<evidence type="ECO:0000256" key="11">
    <source>
        <dbReference type="ARBA" id="ARBA00023140"/>
    </source>
</evidence>
<comment type="similarity">
    <text evidence="2">Belongs to the ABC transporter superfamily. ABCD family. Peroxisomal fatty acyl CoA transporter (TC 3.A.1.203) subfamily.</text>
</comment>
<name>B3RUL2_TRIAD</name>
<evidence type="ECO:0000256" key="3">
    <source>
        <dbReference type="ARBA" id="ARBA00022448"/>
    </source>
</evidence>
<reference evidence="14 15" key="1">
    <citation type="journal article" date="2008" name="Nature">
        <title>The Trichoplax genome and the nature of placozoans.</title>
        <authorList>
            <person name="Srivastava M."/>
            <person name="Begovic E."/>
            <person name="Chapman J."/>
            <person name="Putnam N.H."/>
            <person name="Hellsten U."/>
            <person name="Kawashima T."/>
            <person name="Kuo A."/>
            <person name="Mitros T."/>
            <person name="Salamov A."/>
            <person name="Carpenter M.L."/>
            <person name="Signorovitch A.Y."/>
            <person name="Moreno M.A."/>
            <person name="Kamm K."/>
            <person name="Grimwood J."/>
            <person name="Schmutz J."/>
            <person name="Shapiro H."/>
            <person name="Grigoriev I.V."/>
            <person name="Buss L.W."/>
            <person name="Schierwater B."/>
            <person name="Dellaporta S.L."/>
            <person name="Rokhsar D.S."/>
        </authorList>
    </citation>
    <scope>NUCLEOTIDE SEQUENCE [LARGE SCALE GENOMIC DNA]</scope>
    <source>
        <strain evidence="14 15">Grell-BS-1999</strain>
    </source>
</reference>
<dbReference type="GO" id="GO:0005524">
    <property type="term" value="F:ATP binding"/>
    <property type="evidence" value="ECO:0000318"/>
    <property type="project" value="GO_Central"/>
</dbReference>
<comment type="subcellular location">
    <subcellularLocation>
        <location evidence="1">Peroxisome membrane</location>
        <topology evidence="1">Multi-pass membrane protein</topology>
    </subcellularLocation>
</comment>
<feature type="transmembrane region" description="Helical" evidence="12">
    <location>
        <begin position="152"/>
        <end position="172"/>
    </location>
</feature>
<dbReference type="GO" id="GO:0005778">
    <property type="term" value="C:peroxisomal membrane"/>
    <property type="evidence" value="ECO:0000318"/>
    <property type="project" value="GO_Central"/>
</dbReference>
<proteinExistence type="inferred from homology"/>
<evidence type="ECO:0000256" key="2">
    <source>
        <dbReference type="ARBA" id="ARBA00008575"/>
    </source>
</evidence>
<dbReference type="Pfam" id="PF00005">
    <property type="entry name" value="ABC_tran"/>
    <property type="match status" value="1"/>
</dbReference>
<dbReference type="InterPro" id="IPR003593">
    <property type="entry name" value="AAA+_ATPase"/>
</dbReference>
<dbReference type="HOGENOM" id="CLU_007587_1_1_1"/>
<dbReference type="PROSITE" id="PS50893">
    <property type="entry name" value="ABC_TRANSPORTER_2"/>
    <property type="match status" value="1"/>
</dbReference>
<keyword evidence="15" id="KW-1185">Reference proteome</keyword>
<dbReference type="EMBL" id="DS985244">
    <property type="protein sequence ID" value="EDV25837.1"/>
    <property type="molecule type" value="Genomic_DNA"/>
</dbReference>
<evidence type="ECO:0000256" key="6">
    <source>
        <dbReference type="ARBA" id="ARBA00022801"/>
    </source>
</evidence>
<protein>
    <recommendedName>
        <fullName evidence="13">ABC transporter domain-containing protein</fullName>
    </recommendedName>
</protein>
<dbReference type="eggNOG" id="KOG0064">
    <property type="taxonomic scope" value="Eukaryota"/>
</dbReference>
<keyword evidence="7" id="KW-0067">ATP-binding</keyword>
<dbReference type="GO" id="GO:0016887">
    <property type="term" value="F:ATP hydrolysis activity"/>
    <property type="evidence" value="ECO:0007669"/>
    <property type="project" value="InterPro"/>
</dbReference>
<dbReference type="FunFam" id="3.40.50.300:FF:000800">
    <property type="entry name" value="ATP-binding cassette sub-family D member 1"/>
    <property type="match status" value="1"/>
</dbReference>
<evidence type="ECO:0000313" key="15">
    <source>
        <dbReference type="Proteomes" id="UP000009022"/>
    </source>
</evidence>
<dbReference type="GO" id="GO:0140359">
    <property type="term" value="F:ABC-type transporter activity"/>
    <property type="evidence" value="ECO:0007669"/>
    <property type="project" value="InterPro"/>
</dbReference>
<keyword evidence="5" id="KW-0547">Nucleotide-binding</keyword>
<organism evidence="14 15">
    <name type="scientific">Trichoplax adhaerens</name>
    <name type="common">Trichoplax reptans</name>
    <dbReference type="NCBI Taxonomy" id="10228"/>
    <lineage>
        <taxon>Eukaryota</taxon>
        <taxon>Metazoa</taxon>
        <taxon>Placozoa</taxon>
        <taxon>Uniplacotomia</taxon>
        <taxon>Trichoplacea</taxon>
        <taxon>Trichoplacidae</taxon>
        <taxon>Trichoplax</taxon>
    </lineage>
</organism>
<dbReference type="GO" id="GO:0042760">
    <property type="term" value="P:very long-chain fatty acid catabolic process"/>
    <property type="evidence" value="ECO:0000318"/>
    <property type="project" value="GO_Central"/>
</dbReference>
<dbReference type="InterPro" id="IPR036640">
    <property type="entry name" value="ABC1_TM_sf"/>
</dbReference>
<dbReference type="OrthoDB" id="422637at2759"/>
<keyword evidence="4 12" id="KW-0812">Transmembrane</keyword>
<dbReference type="Proteomes" id="UP000009022">
    <property type="component" value="Unassembled WGS sequence"/>
</dbReference>
<dbReference type="Gene3D" id="3.40.50.300">
    <property type="entry name" value="P-loop containing nucleotide triphosphate hydrolases"/>
    <property type="match status" value="1"/>
</dbReference>
<dbReference type="GO" id="GO:0006635">
    <property type="term" value="P:fatty acid beta-oxidation"/>
    <property type="evidence" value="ECO:0000318"/>
    <property type="project" value="GO_Central"/>
</dbReference>
<dbReference type="SMART" id="SM00382">
    <property type="entry name" value="AAA"/>
    <property type="match status" value="1"/>
</dbReference>
<dbReference type="GeneID" id="6753083"/>
<sequence>MANVSKLVYKHASFRNVTTITALACAGLAVSRSSMIDEFIRRYLHRWFGRHRRSSPDTANDATIDHHLIHNLTKSMDKRKSSPALNAAFMKQLKWIIQILIPSWKSPEFALLAIHSLALICRSFISIYVAGLEGRVVRCIVQKRFRIFLINIAKWLAVAIPATFVNSSIRYMENKLGLAFRDRLVHYSYNAYFQNQTYYRVSNLDSRLTNADECLTEDIREFCSSISHLYSQLTKPVLDVILMTSALFRLGLQQRGYSYLGLIAPPSLAYTVVYVTARILRRCSPKFGKLTAQEAQLRGNLRYVHSRLITNSEEIAFYSGHKVEHNLLYQSYRVLANHLEMIFKKRLWYVVLEQFLMKYCWSATGMVMIALPVLLNRDEDVDSTTESGETTLPKIDVVSERTQTLTTARHLLASTADAFERIMSSLKEITELAGYTSRVYDMLMVFKDISDGHYVRKTVSKNNNINDDEGIQTGSLDINKRGNVTESQDFTIQLNKVAVVTPNGDVIVPNLTLQITDGMHLLITGPNGCGKSSLFRILSGLWPIFKGEMKKPPVSSLFYIPQRPYMSLGTLRDQIIYPDTKADMESKGISDADLEDILDIVCLNYVVQREGGWDAINDWSDVLSGGEKQRVGTARLFYHKPKFALLDECTSAVSIDVEGKIYQVAKDKGIILLSISHRPSLWKYHTHVLQFDGEGGWRLEELNTEARLSLKDEKEKLESQLAGVPLMQKRLLELCSLLGEDSVLTKAEDNYRYE</sequence>
<dbReference type="CTD" id="6753083"/>
<feature type="transmembrane region" description="Helical" evidence="12">
    <location>
        <begin position="109"/>
        <end position="131"/>
    </location>
</feature>
<dbReference type="SUPFAM" id="SSF90123">
    <property type="entry name" value="ABC transporter transmembrane region"/>
    <property type="match status" value="1"/>
</dbReference>
<dbReference type="InterPro" id="IPR027417">
    <property type="entry name" value="P-loop_NTPase"/>
</dbReference>
<evidence type="ECO:0000259" key="13">
    <source>
        <dbReference type="PROSITE" id="PS50893"/>
    </source>
</evidence>
<dbReference type="Pfam" id="PF06472">
    <property type="entry name" value="ABC_membrane_2"/>
    <property type="match status" value="1"/>
</dbReference>
<keyword evidence="11" id="KW-0576">Peroxisome</keyword>
<dbReference type="PANTHER" id="PTHR11384:SF67">
    <property type="entry name" value="ATP-BINDING CASSETTE SUB-FAMILY D MEMBER 1"/>
    <property type="match status" value="1"/>
</dbReference>
<dbReference type="KEGG" id="tad:TRIADDRAFT_55331"/>
<dbReference type="OMA" id="DIQAGHF"/>
<evidence type="ECO:0000256" key="5">
    <source>
        <dbReference type="ARBA" id="ARBA00022741"/>
    </source>
</evidence>
<dbReference type="CDD" id="cd03223">
    <property type="entry name" value="ABCD_peroxisomal_ALDP"/>
    <property type="match status" value="1"/>
</dbReference>
<gene>
    <name evidence="14" type="ORF">TRIADDRAFT_55331</name>
</gene>
<keyword evidence="8" id="KW-1278">Translocase</keyword>
<dbReference type="FunCoup" id="B3RUL2">
    <property type="interactions" value="966"/>
</dbReference>
<evidence type="ECO:0000256" key="4">
    <source>
        <dbReference type="ARBA" id="ARBA00022692"/>
    </source>
</evidence>
<keyword evidence="3" id="KW-0813">Transport</keyword>
<dbReference type="AlphaFoldDB" id="B3RUL2"/>
<evidence type="ECO:0000256" key="7">
    <source>
        <dbReference type="ARBA" id="ARBA00022840"/>
    </source>
</evidence>
<evidence type="ECO:0000313" key="14">
    <source>
        <dbReference type="EMBL" id="EDV25837.1"/>
    </source>
</evidence>
<keyword evidence="10 12" id="KW-0472">Membrane</keyword>
<dbReference type="GO" id="GO:0015910">
    <property type="term" value="P:long-chain fatty acid import into peroxisome"/>
    <property type="evidence" value="ECO:0000318"/>
    <property type="project" value="GO_Central"/>
</dbReference>
<accession>B3RUL2</accession>
<dbReference type="RefSeq" id="XP_002111870.1">
    <property type="nucleotide sequence ID" value="XM_002111834.1"/>
</dbReference>
<evidence type="ECO:0000256" key="9">
    <source>
        <dbReference type="ARBA" id="ARBA00022989"/>
    </source>
</evidence>
<dbReference type="InParanoid" id="B3RUL2"/>
<keyword evidence="9 12" id="KW-1133">Transmembrane helix</keyword>
<dbReference type="InterPro" id="IPR003439">
    <property type="entry name" value="ABC_transporter-like_ATP-bd"/>
</dbReference>
<dbReference type="GO" id="GO:0042626">
    <property type="term" value="F:ATPase-coupled transmembrane transporter activity"/>
    <property type="evidence" value="ECO:0000318"/>
    <property type="project" value="GO_Central"/>
</dbReference>
<dbReference type="PANTHER" id="PTHR11384">
    <property type="entry name" value="ATP-BINDING CASSETTE, SUB-FAMILY D MEMBER"/>
    <property type="match status" value="1"/>
</dbReference>
<dbReference type="GO" id="GO:0007031">
    <property type="term" value="P:peroxisome organization"/>
    <property type="evidence" value="ECO:0000318"/>
    <property type="project" value="GO_Central"/>
</dbReference>
<dbReference type="PhylomeDB" id="B3RUL2"/>
<dbReference type="STRING" id="10228.B3RUL2"/>
<evidence type="ECO:0000256" key="1">
    <source>
        <dbReference type="ARBA" id="ARBA00004585"/>
    </source>
</evidence>
<keyword evidence="6" id="KW-0378">Hydrolase</keyword>
<dbReference type="InterPro" id="IPR011527">
    <property type="entry name" value="ABC1_TM_dom"/>
</dbReference>
<dbReference type="SUPFAM" id="SSF52540">
    <property type="entry name" value="P-loop containing nucleoside triphosphate hydrolases"/>
    <property type="match status" value="1"/>
</dbReference>
<dbReference type="InterPro" id="IPR050835">
    <property type="entry name" value="ABC_transporter_sub-D"/>
</dbReference>
<evidence type="ECO:0000256" key="12">
    <source>
        <dbReference type="SAM" id="Phobius"/>
    </source>
</evidence>
<feature type="domain" description="ABC transporter" evidence="13">
    <location>
        <begin position="492"/>
        <end position="719"/>
    </location>
</feature>
<evidence type="ECO:0000256" key="10">
    <source>
        <dbReference type="ARBA" id="ARBA00023136"/>
    </source>
</evidence>